<sequence length="213" mass="23734">LFAGSSPYVKPFRIRVGAAVMAEVEEGNGADEPSTLPQSDDIQLPSSSSCAVDALTVDSDDDEDFPAYEVLESEKHVELVGEEPEIKVPAPSYIRECMEHLDEKEKYEVFEAAFFAVNGMIRRKALGFVDISSKLVKKLVFLENKFSTKGFEVSLFSTLTSRLHPLCNCCAPSVVQMSSELFFVLSSLENAILYDEVAFIPEHTLKLEQHRED</sequence>
<proteinExistence type="inferred from homology"/>
<dbReference type="GO" id="GO:0005829">
    <property type="term" value="C:cytosol"/>
    <property type="evidence" value="ECO:0007669"/>
    <property type="project" value="TreeGrafter"/>
</dbReference>
<evidence type="ECO:0000313" key="5">
    <source>
        <dbReference type="WBParaSite" id="HPBE_0000002401-mRNA-1"/>
    </source>
</evidence>
<protein>
    <submittedName>
        <fullName evidence="5">Telomere_reg-2 domain-containing protein</fullName>
    </submittedName>
</protein>
<evidence type="ECO:0000259" key="3">
    <source>
        <dbReference type="Pfam" id="PF10193"/>
    </source>
</evidence>
<evidence type="ECO:0000313" key="4">
    <source>
        <dbReference type="Proteomes" id="UP000050761"/>
    </source>
</evidence>
<comment type="similarity">
    <text evidence="1">Belongs to the TEL2 family.</text>
</comment>
<dbReference type="Gene3D" id="1.25.40.720">
    <property type="entry name" value="Telomere length regulation protein 2, C-terminal domain"/>
    <property type="match status" value="1"/>
</dbReference>
<dbReference type="AlphaFoldDB" id="A0A183F1T3"/>
<dbReference type="GO" id="GO:0051879">
    <property type="term" value="F:Hsp90 protein binding"/>
    <property type="evidence" value="ECO:0007669"/>
    <property type="project" value="TreeGrafter"/>
</dbReference>
<dbReference type="GO" id="GO:0051083">
    <property type="term" value="P:'de novo' cotranslational protein folding"/>
    <property type="evidence" value="ECO:0007669"/>
    <property type="project" value="TreeGrafter"/>
</dbReference>
<evidence type="ECO:0000256" key="2">
    <source>
        <dbReference type="SAM" id="MobiDB-lite"/>
    </source>
</evidence>
<dbReference type="Proteomes" id="UP000050761">
    <property type="component" value="Unassembled WGS sequence"/>
</dbReference>
<dbReference type="PANTHER" id="PTHR15830:SF10">
    <property type="entry name" value="TELOMERE LENGTH REGULATION PROTEIN TEL2 HOMOLOG"/>
    <property type="match status" value="1"/>
</dbReference>
<reference evidence="5" key="1">
    <citation type="submission" date="2019-09" db="UniProtKB">
        <authorList>
            <consortium name="WormBaseParasite"/>
        </authorList>
    </citation>
    <scope>IDENTIFICATION</scope>
</reference>
<name>A0A183F1T3_HELPZ</name>
<evidence type="ECO:0000256" key="1">
    <source>
        <dbReference type="ARBA" id="ARBA00006133"/>
    </source>
</evidence>
<dbReference type="InterPro" id="IPR019337">
    <property type="entry name" value="Telomere_length_regulation_dom"/>
</dbReference>
<dbReference type="InterPro" id="IPR051970">
    <property type="entry name" value="TEL2_Regulation"/>
</dbReference>
<organism evidence="4 5">
    <name type="scientific">Heligmosomoides polygyrus</name>
    <name type="common">Parasitic roundworm</name>
    <dbReference type="NCBI Taxonomy" id="6339"/>
    <lineage>
        <taxon>Eukaryota</taxon>
        <taxon>Metazoa</taxon>
        <taxon>Ecdysozoa</taxon>
        <taxon>Nematoda</taxon>
        <taxon>Chromadorea</taxon>
        <taxon>Rhabditida</taxon>
        <taxon>Rhabditina</taxon>
        <taxon>Rhabditomorpha</taxon>
        <taxon>Strongyloidea</taxon>
        <taxon>Heligmosomidae</taxon>
        <taxon>Heligmosomoides</taxon>
    </lineage>
</organism>
<feature type="compositionally biased region" description="Polar residues" evidence="2">
    <location>
        <begin position="35"/>
        <end position="46"/>
    </location>
</feature>
<keyword evidence="4" id="KW-1185">Reference proteome</keyword>
<feature type="region of interest" description="Disordered" evidence="2">
    <location>
        <begin position="26"/>
        <end position="46"/>
    </location>
</feature>
<dbReference type="WBParaSite" id="HPBE_0000002401-mRNA-1">
    <property type="protein sequence ID" value="HPBE_0000002401-mRNA-1"/>
    <property type="gene ID" value="HPBE_0000002401"/>
</dbReference>
<dbReference type="GO" id="GO:0042162">
    <property type="term" value="F:telomeric DNA binding"/>
    <property type="evidence" value="ECO:0007669"/>
    <property type="project" value="TreeGrafter"/>
</dbReference>
<dbReference type="InterPro" id="IPR038528">
    <property type="entry name" value="TEL2_C_sf"/>
</dbReference>
<dbReference type="PANTHER" id="PTHR15830">
    <property type="entry name" value="TELOMERE LENGTH REGULATION PROTEIN TEL2 FAMILY MEMBER"/>
    <property type="match status" value="1"/>
</dbReference>
<feature type="domain" description="Telomere length regulation protein conserved" evidence="3">
    <location>
        <begin position="91"/>
        <end position="177"/>
    </location>
</feature>
<accession>A0A183F1T3</accession>
<dbReference type="Pfam" id="PF10193">
    <property type="entry name" value="Telomere_reg-2"/>
    <property type="match status" value="1"/>
</dbReference>